<evidence type="ECO:0000256" key="1">
    <source>
        <dbReference type="SAM" id="SignalP"/>
    </source>
</evidence>
<dbReference type="Pfam" id="PF00197">
    <property type="entry name" value="Kunitz_legume"/>
    <property type="match status" value="1"/>
</dbReference>
<evidence type="ECO:0000313" key="3">
    <source>
        <dbReference type="Proteomes" id="UP000824890"/>
    </source>
</evidence>
<proteinExistence type="predicted"/>
<protein>
    <recommendedName>
        <fullName evidence="4">S-protein homolog</fullName>
    </recommendedName>
</protein>
<organism evidence="2 3">
    <name type="scientific">Brassica napus</name>
    <name type="common">Rape</name>
    <dbReference type="NCBI Taxonomy" id="3708"/>
    <lineage>
        <taxon>Eukaryota</taxon>
        <taxon>Viridiplantae</taxon>
        <taxon>Streptophyta</taxon>
        <taxon>Embryophyta</taxon>
        <taxon>Tracheophyta</taxon>
        <taxon>Spermatophyta</taxon>
        <taxon>Magnoliopsida</taxon>
        <taxon>eudicotyledons</taxon>
        <taxon>Gunneridae</taxon>
        <taxon>Pentapetalae</taxon>
        <taxon>rosids</taxon>
        <taxon>malvids</taxon>
        <taxon>Brassicales</taxon>
        <taxon>Brassicaceae</taxon>
        <taxon>Brassiceae</taxon>
        <taxon>Brassica</taxon>
    </lineage>
</organism>
<dbReference type="InterPro" id="IPR002160">
    <property type="entry name" value="Prot_inh_Kunz-lg"/>
</dbReference>
<dbReference type="Gene3D" id="2.80.10.50">
    <property type="match status" value="1"/>
</dbReference>
<dbReference type="InterPro" id="IPR011065">
    <property type="entry name" value="Kunitz_inhibitor_STI-like_sf"/>
</dbReference>
<feature type="chain" id="PRO_5046260679" description="S-protein homolog" evidence="1">
    <location>
        <begin position="24"/>
        <end position="192"/>
    </location>
</feature>
<accession>A0ABQ8BUZ4</accession>
<feature type="signal peptide" evidence="1">
    <location>
        <begin position="1"/>
        <end position="23"/>
    </location>
</feature>
<dbReference type="Proteomes" id="UP000824890">
    <property type="component" value="Unassembled WGS sequence"/>
</dbReference>
<reference evidence="2 3" key="1">
    <citation type="submission" date="2021-05" db="EMBL/GenBank/DDBJ databases">
        <title>Genome Assembly of Synthetic Allotetraploid Brassica napus Reveals Homoeologous Exchanges between Subgenomes.</title>
        <authorList>
            <person name="Davis J.T."/>
        </authorList>
    </citation>
    <scope>NUCLEOTIDE SEQUENCE [LARGE SCALE GENOMIC DNA]</scope>
    <source>
        <strain evidence="3">cv. Da-Ae</strain>
        <tissue evidence="2">Seedling</tissue>
    </source>
</reference>
<sequence>MKTVKIHRLIISLLLVAAITASGEKEAVLDFLGRPVLFGEQYLIRVDYGKFIDIVEEGWINHAGVPLSACPEYVSINGDIPDYVTFDSLSSSYLQVLRVSTEINIYFPWRKRHCDLTLSGYWKAKGGLVGLSGSEFHNDSFFTIEKYNGSYRLAFKGAEIVARLHGANTLILTSEVPPPPMYYRRFNVSFVR</sequence>
<keyword evidence="3" id="KW-1185">Reference proteome</keyword>
<gene>
    <name evidence="2" type="ORF">HID58_031504</name>
</gene>
<keyword evidence="1" id="KW-0732">Signal</keyword>
<dbReference type="SUPFAM" id="SSF50386">
    <property type="entry name" value="STI-like"/>
    <property type="match status" value="1"/>
</dbReference>
<dbReference type="EMBL" id="JAGKQM010000009">
    <property type="protein sequence ID" value="KAH0908183.1"/>
    <property type="molecule type" value="Genomic_DNA"/>
</dbReference>
<name>A0ABQ8BUZ4_BRANA</name>
<evidence type="ECO:0008006" key="4">
    <source>
        <dbReference type="Google" id="ProtNLM"/>
    </source>
</evidence>
<evidence type="ECO:0000313" key="2">
    <source>
        <dbReference type="EMBL" id="KAH0908183.1"/>
    </source>
</evidence>
<comment type="caution">
    <text evidence="2">The sequence shown here is derived from an EMBL/GenBank/DDBJ whole genome shotgun (WGS) entry which is preliminary data.</text>
</comment>